<organism evidence="1 2">
    <name type="scientific">Cercospora zeae-maydis SCOH1-5</name>
    <dbReference type="NCBI Taxonomy" id="717836"/>
    <lineage>
        <taxon>Eukaryota</taxon>
        <taxon>Fungi</taxon>
        <taxon>Dikarya</taxon>
        <taxon>Ascomycota</taxon>
        <taxon>Pezizomycotina</taxon>
        <taxon>Dothideomycetes</taxon>
        <taxon>Dothideomycetidae</taxon>
        <taxon>Mycosphaerellales</taxon>
        <taxon>Mycosphaerellaceae</taxon>
        <taxon>Cercospora</taxon>
    </lineage>
</organism>
<evidence type="ECO:0000313" key="1">
    <source>
        <dbReference type="EMBL" id="KAF2210314.1"/>
    </source>
</evidence>
<dbReference type="AlphaFoldDB" id="A0A6A6FA73"/>
<gene>
    <name evidence="1" type="ORF">CERZMDRAFT_99379</name>
</gene>
<protein>
    <submittedName>
        <fullName evidence="1">Uncharacterized protein</fullName>
    </submittedName>
</protein>
<sequence length="181" mass="21294">MTCNKKWQTHDSYESLYQEIFFQHCCSTTTKAKLRWLNEKHGDRLRLPLVLFMHSPLRLSVAHREHGFGMHTGWPSNTSPVDVRERIANDEENNMLIESWYVNSVKFDMATEYYDILDDILTKVEITNKQIYNPTSDVIKYGDVELAERDPMEVANGMFCEGGMNKTWNWRYVLGATRWTC</sequence>
<dbReference type="OrthoDB" id="3629596at2759"/>
<dbReference type="Proteomes" id="UP000799539">
    <property type="component" value="Unassembled WGS sequence"/>
</dbReference>
<name>A0A6A6FA73_9PEZI</name>
<reference evidence="1" key="1">
    <citation type="journal article" date="2020" name="Stud. Mycol.">
        <title>101 Dothideomycetes genomes: a test case for predicting lifestyles and emergence of pathogens.</title>
        <authorList>
            <person name="Haridas S."/>
            <person name="Albert R."/>
            <person name="Binder M."/>
            <person name="Bloem J."/>
            <person name="Labutti K."/>
            <person name="Salamov A."/>
            <person name="Andreopoulos B."/>
            <person name="Baker S."/>
            <person name="Barry K."/>
            <person name="Bills G."/>
            <person name="Bluhm B."/>
            <person name="Cannon C."/>
            <person name="Castanera R."/>
            <person name="Culley D."/>
            <person name="Daum C."/>
            <person name="Ezra D."/>
            <person name="Gonzalez J."/>
            <person name="Henrissat B."/>
            <person name="Kuo A."/>
            <person name="Liang C."/>
            <person name="Lipzen A."/>
            <person name="Lutzoni F."/>
            <person name="Magnuson J."/>
            <person name="Mondo S."/>
            <person name="Nolan M."/>
            <person name="Ohm R."/>
            <person name="Pangilinan J."/>
            <person name="Park H.-J."/>
            <person name="Ramirez L."/>
            <person name="Alfaro M."/>
            <person name="Sun H."/>
            <person name="Tritt A."/>
            <person name="Yoshinaga Y."/>
            <person name="Zwiers L.-H."/>
            <person name="Turgeon B."/>
            <person name="Goodwin S."/>
            <person name="Spatafora J."/>
            <person name="Crous P."/>
            <person name="Grigoriev I."/>
        </authorList>
    </citation>
    <scope>NUCLEOTIDE SEQUENCE</scope>
    <source>
        <strain evidence="1">SCOH1-5</strain>
    </source>
</reference>
<keyword evidence="2" id="KW-1185">Reference proteome</keyword>
<proteinExistence type="predicted"/>
<dbReference type="EMBL" id="ML992681">
    <property type="protein sequence ID" value="KAF2210314.1"/>
    <property type="molecule type" value="Genomic_DNA"/>
</dbReference>
<accession>A0A6A6FA73</accession>
<evidence type="ECO:0000313" key="2">
    <source>
        <dbReference type="Proteomes" id="UP000799539"/>
    </source>
</evidence>